<evidence type="ECO:0000313" key="10">
    <source>
        <dbReference type="Proteomes" id="UP000182958"/>
    </source>
</evidence>
<name>A0A1K1PIF1_SELRU</name>
<evidence type="ECO:0000256" key="5">
    <source>
        <dbReference type="ARBA" id="ARBA00023004"/>
    </source>
</evidence>
<evidence type="ECO:0000256" key="4">
    <source>
        <dbReference type="ARBA" id="ARBA00022982"/>
    </source>
</evidence>
<dbReference type="Proteomes" id="UP000182958">
    <property type="component" value="Unassembled WGS sequence"/>
</dbReference>
<dbReference type="Pfam" id="PF12801">
    <property type="entry name" value="Fer4_5"/>
    <property type="match status" value="2"/>
</dbReference>
<gene>
    <name evidence="9" type="ORF">SAMN02910323_2009</name>
</gene>
<reference evidence="10" key="1">
    <citation type="submission" date="2016-11" db="EMBL/GenBank/DDBJ databases">
        <authorList>
            <person name="Varghese N."/>
            <person name="Submissions S."/>
        </authorList>
    </citation>
    <scope>NUCLEOTIDE SEQUENCE [LARGE SCALE GENOMIC DNA]</scope>
    <source>
        <strain evidence="10">C3</strain>
    </source>
</reference>
<keyword evidence="7" id="KW-0472">Membrane</keyword>
<dbReference type="AlphaFoldDB" id="A0A1K1PIF1"/>
<sequence>MKMPVKIIRKIIQIFFIIVLLLPIWYVDLFWYGTYISADLLGVALTDPLTALEITLAGRSLWMPLMVSALPLTVAAVLGGRLFCSFVCPLNFLLELIPVKKKKPLQEKKYPLAALGITLLLSLVTSLPVFNTVSPVFALMRMLLFGVGIEMVLLLFVVGAAVLWGQKIWCRTLCPLGALYGVLGSRKLLAVQVDASKCTHCGKCAAVCSMGTAPERGKWEDSMLCTNCGDCIDVCQEGAIGYTLKGKTKK</sequence>
<feature type="domain" description="4Fe-4S ferredoxin-type" evidence="8">
    <location>
        <begin position="189"/>
        <end position="218"/>
    </location>
</feature>
<evidence type="ECO:0000256" key="6">
    <source>
        <dbReference type="ARBA" id="ARBA00023014"/>
    </source>
</evidence>
<dbReference type="GO" id="GO:0046872">
    <property type="term" value="F:metal ion binding"/>
    <property type="evidence" value="ECO:0007669"/>
    <property type="project" value="UniProtKB-KW"/>
</dbReference>
<keyword evidence="3" id="KW-0479">Metal-binding</keyword>
<keyword evidence="5" id="KW-0408">Iron</keyword>
<feature type="transmembrane region" description="Helical" evidence="7">
    <location>
        <begin position="142"/>
        <end position="164"/>
    </location>
</feature>
<keyword evidence="10" id="KW-1185">Reference proteome</keyword>
<feature type="transmembrane region" description="Helical" evidence="7">
    <location>
        <begin position="69"/>
        <end position="92"/>
    </location>
</feature>
<organism evidence="9 10">
    <name type="scientific">Selenomonas ruminantium</name>
    <dbReference type="NCBI Taxonomy" id="971"/>
    <lineage>
        <taxon>Bacteria</taxon>
        <taxon>Bacillati</taxon>
        <taxon>Bacillota</taxon>
        <taxon>Negativicutes</taxon>
        <taxon>Selenomonadales</taxon>
        <taxon>Selenomonadaceae</taxon>
        <taxon>Selenomonas</taxon>
    </lineage>
</organism>
<keyword evidence="7" id="KW-0812">Transmembrane</keyword>
<evidence type="ECO:0000256" key="1">
    <source>
        <dbReference type="ARBA" id="ARBA00022448"/>
    </source>
</evidence>
<keyword evidence="4" id="KW-0249">Electron transport</keyword>
<feature type="transmembrane region" description="Helical" evidence="7">
    <location>
        <begin position="12"/>
        <end position="32"/>
    </location>
</feature>
<dbReference type="SUPFAM" id="SSF54862">
    <property type="entry name" value="4Fe-4S ferredoxins"/>
    <property type="match status" value="1"/>
</dbReference>
<accession>A0A1K1PIF1</accession>
<dbReference type="PROSITE" id="PS51379">
    <property type="entry name" value="4FE4S_FER_2"/>
    <property type="match status" value="2"/>
</dbReference>
<evidence type="ECO:0000259" key="8">
    <source>
        <dbReference type="PROSITE" id="PS51379"/>
    </source>
</evidence>
<dbReference type="InterPro" id="IPR051684">
    <property type="entry name" value="Electron_Trans/Redox"/>
</dbReference>
<dbReference type="PANTHER" id="PTHR30176:SF3">
    <property type="entry name" value="FERREDOXIN-TYPE PROTEIN NAPH"/>
    <property type="match status" value="1"/>
</dbReference>
<evidence type="ECO:0000313" key="9">
    <source>
        <dbReference type="EMBL" id="SFW47211.1"/>
    </source>
</evidence>
<keyword evidence="6" id="KW-0411">Iron-sulfur</keyword>
<dbReference type="InterPro" id="IPR017896">
    <property type="entry name" value="4Fe4S_Fe-S-bd"/>
</dbReference>
<feature type="transmembrane region" description="Helical" evidence="7">
    <location>
        <begin position="112"/>
        <end position="130"/>
    </location>
</feature>
<keyword evidence="1" id="KW-0813">Transport</keyword>
<evidence type="ECO:0000256" key="7">
    <source>
        <dbReference type="SAM" id="Phobius"/>
    </source>
</evidence>
<dbReference type="EMBL" id="FPJA01000008">
    <property type="protein sequence ID" value="SFW47211.1"/>
    <property type="molecule type" value="Genomic_DNA"/>
</dbReference>
<feature type="domain" description="4Fe-4S ferredoxin-type" evidence="8">
    <location>
        <begin position="221"/>
        <end position="245"/>
    </location>
</feature>
<evidence type="ECO:0000256" key="2">
    <source>
        <dbReference type="ARBA" id="ARBA00022485"/>
    </source>
</evidence>
<protein>
    <submittedName>
        <fullName evidence="9">Ferredoxin-type protein NapH</fullName>
    </submittedName>
</protein>
<dbReference type="Gene3D" id="3.30.70.20">
    <property type="match status" value="1"/>
</dbReference>
<keyword evidence="7" id="KW-1133">Transmembrane helix</keyword>
<dbReference type="Pfam" id="PF12837">
    <property type="entry name" value="Fer4_6"/>
    <property type="match status" value="1"/>
</dbReference>
<dbReference type="PANTHER" id="PTHR30176">
    <property type="entry name" value="FERREDOXIN-TYPE PROTEIN NAPH"/>
    <property type="match status" value="1"/>
</dbReference>
<proteinExistence type="predicted"/>
<dbReference type="GO" id="GO:0005886">
    <property type="term" value="C:plasma membrane"/>
    <property type="evidence" value="ECO:0007669"/>
    <property type="project" value="TreeGrafter"/>
</dbReference>
<keyword evidence="2" id="KW-0004">4Fe-4S</keyword>
<evidence type="ECO:0000256" key="3">
    <source>
        <dbReference type="ARBA" id="ARBA00022723"/>
    </source>
</evidence>
<dbReference type="GO" id="GO:0051539">
    <property type="term" value="F:4 iron, 4 sulfur cluster binding"/>
    <property type="evidence" value="ECO:0007669"/>
    <property type="project" value="UniProtKB-KW"/>
</dbReference>